<evidence type="ECO:0000313" key="5">
    <source>
        <dbReference type="EMBL" id="OTI55649.1"/>
    </source>
</evidence>
<dbReference type="Proteomes" id="UP000433532">
    <property type="component" value="Unassembled WGS sequence"/>
</dbReference>
<accession>A0A1S1C529</accession>
<evidence type="ECO:0000313" key="12">
    <source>
        <dbReference type="Proteomes" id="UP000284767"/>
    </source>
</evidence>
<evidence type="ECO:0000313" key="4">
    <source>
        <dbReference type="EMBL" id="MZZ11588.1"/>
    </source>
</evidence>
<reference evidence="7 12" key="4">
    <citation type="submission" date="2017-08" db="EMBL/GenBank/DDBJ databases">
        <authorList>
            <person name="Feschi L."/>
            <person name="Jeukens J."/>
            <person name="Emond-Rheault J.-G."/>
            <person name="Kukavica-Ibrulj I."/>
            <person name="Boyle B."/>
            <person name="Levesque R.C."/>
        </authorList>
    </citation>
    <scope>NUCLEOTIDE SEQUENCE [LARGE SCALE GENOMIC DNA]</scope>
    <source>
        <strain evidence="7 12">PA-W36</strain>
    </source>
</reference>
<evidence type="ECO:0000259" key="1">
    <source>
        <dbReference type="SMART" id="SM00849"/>
    </source>
</evidence>
<dbReference type="EMBL" id="WXZT01000003">
    <property type="protein sequence ID" value="MZZ11588.1"/>
    <property type="molecule type" value="Genomic_DNA"/>
</dbReference>
<sequence>MLRLSAPGQLDDDLCLLGDVQVPVFLLRLGEASWALVEGGISRDAELVWADLCRWVADPSQVHYWLITHKHYDHCGLLPYLCPRLPNVQVLASERTCQAWKSESAVRVVERLNRQLLRAEQRLPEACAWDALPVRAVADGEWLELGPRHRLQVIEAHGHSDDHVVFYDVRRRRLFCGDALGEFDEAEGVWRPLVFDDMEAYLESLERLQRLPTLLQLIPGHGGLLRGRLAADGAESAYTECLRLCRRLLWRQSMGESLDELSEELHRAWGGQSVDFLPGELHLGSMRRMLEILSRQALPLD</sequence>
<dbReference type="CDD" id="cd07725">
    <property type="entry name" value="TTHA1429-like_MBL-fold"/>
    <property type="match status" value="1"/>
</dbReference>
<dbReference type="EMBL" id="NFFZ01000027">
    <property type="protein sequence ID" value="OTI55649.1"/>
    <property type="molecule type" value="Genomic_DNA"/>
</dbReference>
<proteinExistence type="predicted"/>
<evidence type="ECO:0000313" key="6">
    <source>
        <dbReference type="EMBL" id="RCI75642.1"/>
    </source>
</evidence>
<dbReference type="EMBL" id="CVVU01000236">
    <property type="protein sequence ID" value="CRP69420.1"/>
    <property type="molecule type" value="Genomic_DNA"/>
</dbReference>
<dbReference type="EMBL" id="NSNE01000012">
    <property type="protein sequence ID" value="RPM12292.1"/>
    <property type="molecule type" value="Genomic_DNA"/>
</dbReference>
<dbReference type="InterPro" id="IPR001279">
    <property type="entry name" value="Metallo-B-lactamas"/>
</dbReference>
<dbReference type="EMBL" id="WOAD01000067">
    <property type="protein sequence ID" value="MUI39544.1"/>
    <property type="molecule type" value="Genomic_DNA"/>
</dbReference>
<dbReference type="InterPro" id="IPR050855">
    <property type="entry name" value="NDM-1-like"/>
</dbReference>
<dbReference type="GO" id="GO:0016787">
    <property type="term" value="F:hydrolase activity"/>
    <property type="evidence" value="ECO:0007669"/>
    <property type="project" value="UniProtKB-KW"/>
</dbReference>
<dbReference type="SMART" id="SM00849">
    <property type="entry name" value="Lactamase_B"/>
    <property type="match status" value="1"/>
</dbReference>
<reference evidence="8" key="10">
    <citation type="submission" date="2023-10" db="EMBL/GenBank/DDBJ databases">
        <title>Pathogen: clinical or host-associated sample.</title>
        <authorList>
            <person name="Hergert J."/>
            <person name="Casey R."/>
            <person name="Wagner J."/>
            <person name="Young E.L."/>
            <person name="Oakeson K.F."/>
        </authorList>
    </citation>
    <scope>NUCLEOTIDE SEQUENCE</scope>
    <source>
        <strain evidence="8">2021CK-01020</strain>
    </source>
</reference>
<dbReference type="EMBL" id="CP136986">
    <property type="protein sequence ID" value="WOS75933.1"/>
    <property type="molecule type" value="Genomic_DNA"/>
</dbReference>
<dbReference type="Proteomes" id="UP000644192">
    <property type="component" value="Unassembled WGS sequence"/>
</dbReference>
<dbReference type="EC" id="1.-.-.-" evidence="2"/>
<reference evidence="8" key="9">
    <citation type="submission" date="2023-06" db="EMBL/GenBank/DDBJ databases">
        <authorList>
            <consortium name="Clinical and Environmental Microbiology Branch: Whole genome sequencing antimicrobial resistance pathogens in the healthcare setting"/>
        </authorList>
    </citation>
    <scope>NUCLEOTIDE SEQUENCE</scope>
    <source>
        <strain evidence="8">2021CK-01020</strain>
    </source>
</reference>
<dbReference type="BindingDB" id="A0A072ZMX8"/>
<dbReference type="Pfam" id="PF00753">
    <property type="entry name" value="Lactamase_B"/>
    <property type="match status" value="1"/>
</dbReference>
<evidence type="ECO:0000313" key="9">
    <source>
        <dbReference type="Proteomes" id="UP000045039"/>
    </source>
</evidence>
<organism evidence="2 9">
    <name type="scientific">Pseudomonas aeruginosa</name>
    <dbReference type="NCBI Taxonomy" id="287"/>
    <lineage>
        <taxon>Bacteria</taxon>
        <taxon>Pseudomonadati</taxon>
        <taxon>Pseudomonadota</taxon>
        <taxon>Gammaproteobacteria</taxon>
        <taxon>Pseudomonadales</taxon>
        <taxon>Pseudomonadaceae</taxon>
        <taxon>Pseudomonas</taxon>
    </lineage>
</organism>
<dbReference type="SUPFAM" id="SSF56281">
    <property type="entry name" value="Metallo-hydrolase/oxidoreductase"/>
    <property type="match status" value="1"/>
</dbReference>
<gene>
    <name evidence="2" type="primary">dfa3</name>
    <name evidence="8" type="synonym">pqsE</name>
    <name evidence="5" type="ORF">CAZ10_32980</name>
    <name evidence="6" type="ORF">DT376_06565</name>
    <name evidence="3" type="ORF">GNQ48_31700</name>
    <name evidence="4" type="ORF">GUL26_04975</name>
    <name evidence="7" type="ORF">IPC1295_20595</name>
    <name evidence="8" type="ORF">L4V69_25915</name>
    <name evidence="2" type="ORF">PAERUG_P19_London_7_VIM_2_05_10_05262</name>
</gene>
<keyword evidence="2" id="KW-0560">Oxidoreductase</keyword>
<dbReference type="eggNOG" id="COG0491">
    <property type="taxonomic scope" value="Bacteria"/>
</dbReference>
<reference evidence="4" key="8">
    <citation type="submission" date="2020-01" db="EMBL/GenBank/DDBJ databases">
        <title>Bacteria Cultured from War Wounds Associated with the Conflict in Eastern Ukraine.</title>
        <authorList>
            <person name="Snesrud E."/>
            <person name="Galac M.R."/>
            <person name="Mc Gann P."/>
            <person name="Valentine K."/>
            <person name="Viacheslav K."/>
        </authorList>
    </citation>
    <scope>NUCLEOTIDE SEQUENCE</scope>
    <source>
        <strain evidence="4">VNMU148</strain>
    </source>
</reference>
<dbReference type="Gene3D" id="3.60.15.10">
    <property type="entry name" value="Ribonuclease Z/Hydroxyacylglutathione hydrolase-like"/>
    <property type="match status" value="1"/>
</dbReference>
<name>A0A072ZMX8_PSEAI</name>
<dbReference type="Proteomes" id="UP000284767">
    <property type="component" value="Unassembled WGS sequence"/>
</dbReference>
<dbReference type="PANTHER" id="PTHR42951">
    <property type="entry name" value="METALLO-BETA-LACTAMASE DOMAIN-CONTAINING"/>
    <property type="match status" value="1"/>
</dbReference>
<dbReference type="EC" id="3.1.2.32" evidence="8"/>
<reference evidence="5 10" key="3">
    <citation type="submission" date="2017-05" db="EMBL/GenBank/DDBJ databases">
        <authorList>
            <person name="Song R."/>
            <person name="Chenine A.L."/>
            <person name="Ruprecht R.M."/>
        </authorList>
    </citation>
    <scope>NUCLEOTIDE SEQUENCE [LARGE SCALE GENOMIC DNA]</scope>
    <source>
        <strain evidence="5 10">S567_C10_BS</strain>
    </source>
</reference>
<dbReference type="Proteomes" id="UP000253594">
    <property type="component" value="Unassembled WGS sequence"/>
</dbReference>
<reference evidence="3 13" key="7">
    <citation type="submission" date="2019-11" db="EMBL/GenBank/DDBJ databases">
        <title>Genomes of ocular Pseudomonas aeruginosa isolates.</title>
        <authorList>
            <person name="Khan M."/>
            <person name="Rice S.A."/>
            <person name="Willcox M.D.P."/>
            <person name="Stapleton F."/>
        </authorList>
    </citation>
    <scope>NUCLEOTIDE SEQUENCE [LARGE SCALE GENOMIC DNA]</scope>
    <source>
        <strain evidence="3 13">PA221</strain>
    </source>
</reference>
<feature type="domain" description="Metallo-beta-lactamase" evidence="1">
    <location>
        <begin position="21"/>
        <end position="221"/>
    </location>
</feature>
<reference evidence="9" key="1">
    <citation type="submission" date="2015-06" db="EMBL/GenBank/DDBJ databases">
        <authorList>
            <person name="Radhakrishnan Rajesh"/>
            <person name="Underwood Anthony"/>
            <person name="Al-Shahib Ali"/>
        </authorList>
    </citation>
    <scope>NUCLEOTIDE SEQUENCE [LARGE SCALE GENOMIC DNA]</scope>
    <source>
        <strain evidence="9">P19_London_7_VIM_2_05_10</strain>
    </source>
</reference>
<dbReference type="InterPro" id="IPR036866">
    <property type="entry name" value="RibonucZ/Hydroxyglut_hydro"/>
</dbReference>
<dbReference type="Proteomes" id="UP000045039">
    <property type="component" value="Unassembled WGS sequence"/>
</dbReference>
<dbReference type="Proteomes" id="UP001297540">
    <property type="component" value="Chromosome"/>
</dbReference>
<reference evidence="2" key="2">
    <citation type="submission" date="2015-06" db="EMBL/GenBank/DDBJ databases">
        <authorList>
            <person name="Radhakrishnan R."/>
            <person name="Underwood A."/>
            <person name="Al-Shahib A."/>
        </authorList>
    </citation>
    <scope>NUCLEOTIDE SEQUENCE</scope>
    <source>
        <strain evidence="2">P19_London_7_VIM_2_05_10</strain>
    </source>
</reference>
<reference evidence="6 11" key="5">
    <citation type="submission" date="2018-07" db="EMBL/GenBank/DDBJ databases">
        <title>Mechanisms of high-level aminoglycoside resistance among Gram-negative pathogens in Brazil.</title>
        <authorList>
            <person name="Ballaben A.S."/>
            <person name="Darini A.L.C."/>
            <person name="Doi Y."/>
        </authorList>
    </citation>
    <scope>NUCLEOTIDE SEQUENCE [LARGE SCALE GENOMIC DNA]</scope>
    <source>
        <strain evidence="6 11">B2-305</strain>
    </source>
</reference>
<evidence type="ECO:0000313" key="8">
    <source>
        <dbReference type="EMBL" id="WOS75933.1"/>
    </source>
</evidence>
<evidence type="ECO:0000313" key="3">
    <source>
        <dbReference type="EMBL" id="MUI39544.1"/>
    </source>
</evidence>
<evidence type="ECO:0000313" key="10">
    <source>
        <dbReference type="Proteomes" id="UP000194857"/>
    </source>
</evidence>
<dbReference type="OMA" id="FITHSHY"/>
<evidence type="ECO:0000313" key="11">
    <source>
        <dbReference type="Proteomes" id="UP000253594"/>
    </source>
</evidence>
<dbReference type="Proteomes" id="UP000194857">
    <property type="component" value="Unassembled WGS sequence"/>
</dbReference>
<dbReference type="PANTHER" id="PTHR42951:SF17">
    <property type="entry name" value="METALLO-BETA-LACTAMASE DOMAIN-CONTAINING PROTEIN"/>
    <property type="match status" value="1"/>
</dbReference>
<protein>
    <submittedName>
        <fullName evidence="8">2-aminobenzoylacetyl-CoA thioesterase PqsE</fullName>
        <ecNumber evidence="8">3.1.2.32</ecNumber>
    </submittedName>
    <submittedName>
        <fullName evidence="2">Diflavin flavoprotein A 3</fullName>
        <ecNumber evidence="2">1.-.-.-</ecNumber>
    </submittedName>
    <submittedName>
        <fullName evidence="3">MBL fold metallo-hydrolase</fullName>
    </submittedName>
    <submittedName>
        <fullName evidence="5">Quinolone signal response protein</fullName>
    </submittedName>
</protein>
<reference evidence="7 12" key="6">
    <citation type="submission" date="2019-01" db="EMBL/GenBank/DDBJ databases">
        <title>The Pseudomonas aeruginosa pan-genome provides new insights on its population structure, horizontal gene transfer and pathogenicity.</title>
        <authorList>
            <person name="Freschi L."/>
            <person name="Vincent A.T."/>
            <person name="Jeukens J."/>
            <person name="Emond-Rheault J.-G."/>
            <person name="Kukavica-Ibrulj I."/>
            <person name="Dupont M.-J."/>
            <person name="Charette S.J."/>
            <person name="Boyle B."/>
            <person name="Levesque R.C."/>
        </authorList>
    </citation>
    <scope>NUCLEOTIDE SEQUENCE [LARGE SCALE GENOMIC DNA]</scope>
    <source>
        <strain evidence="7 12">PA-W36</strain>
    </source>
</reference>
<dbReference type="SMR" id="A0A072ZMX8"/>
<evidence type="ECO:0000313" key="2">
    <source>
        <dbReference type="EMBL" id="CRP69420.1"/>
    </source>
</evidence>
<dbReference type="EMBL" id="QORE01000141">
    <property type="protein sequence ID" value="RCI75642.1"/>
    <property type="molecule type" value="Genomic_DNA"/>
</dbReference>
<dbReference type="AlphaFoldDB" id="A0A072ZMX8"/>
<accession>A0A072ZMX8</accession>
<dbReference type="RefSeq" id="WP_003086247.1">
    <property type="nucleotide sequence ID" value="NZ_AP014622.1"/>
</dbReference>
<dbReference type="GO" id="GO:0016491">
    <property type="term" value="F:oxidoreductase activity"/>
    <property type="evidence" value="ECO:0007669"/>
    <property type="project" value="UniProtKB-KW"/>
</dbReference>
<evidence type="ECO:0000313" key="7">
    <source>
        <dbReference type="EMBL" id="RPM12292.1"/>
    </source>
</evidence>
<dbReference type="FunFam" id="3.60.15.10:FF:000088">
    <property type="entry name" value="Quinolone signal response protein"/>
    <property type="match status" value="1"/>
</dbReference>
<evidence type="ECO:0000313" key="13">
    <source>
        <dbReference type="Proteomes" id="UP000433532"/>
    </source>
</evidence>
<keyword evidence="3" id="KW-0378">Hydrolase</keyword>